<name>A0A9W9TMR0_9EURO</name>
<evidence type="ECO:0000259" key="6">
    <source>
        <dbReference type="PROSITE" id="PS51044"/>
    </source>
</evidence>
<dbReference type="GO" id="GO:0016925">
    <property type="term" value="P:protein sumoylation"/>
    <property type="evidence" value="ECO:0007669"/>
    <property type="project" value="TreeGrafter"/>
</dbReference>
<dbReference type="Pfam" id="PF02891">
    <property type="entry name" value="zf-MIZ"/>
    <property type="match status" value="1"/>
</dbReference>
<feature type="compositionally biased region" description="Polar residues" evidence="5">
    <location>
        <begin position="118"/>
        <end position="130"/>
    </location>
</feature>
<evidence type="ECO:0000313" key="8">
    <source>
        <dbReference type="Proteomes" id="UP001150941"/>
    </source>
</evidence>
<keyword evidence="2 4" id="KW-0863">Zinc-finger</keyword>
<feature type="compositionally biased region" description="Polar residues" evidence="5">
    <location>
        <begin position="964"/>
        <end position="977"/>
    </location>
</feature>
<dbReference type="GO" id="GO:0008270">
    <property type="term" value="F:zinc ion binding"/>
    <property type="evidence" value="ECO:0007669"/>
    <property type="project" value="UniProtKB-KW"/>
</dbReference>
<dbReference type="PROSITE" id="PS51044">
    <property type="entry name" value="ZF_SP_RING"/>
    <property type="match status" value="1"/>
</dbReference>
<feature type="region of interest" description="Disordered" evidence="5">
    <location>
        <begin position="170"/>
        <end position="212"/>
    </location>
</feature>
<comment type="caution">
    <text evidence="7">The sequence shown here is derived from an EMBL/GenBank/DDBJ whole genome shotgun (WGS) entry which is preliminary data.</text>
</comment>
<evidence type="ECO:0000313" key="7">
    <source>
        <dbReference type="EMBL" id="KAJ5232195.1"/>
    </source>
</evidence>
<evidence type="ECO:0000256" key="1">
    <source>
        <dbReference type="ARBA" id="ARBA00022723"/>
    </source>
</evidence>
<dbReference type="AlphaFoldDB" id="A0A9W9TMR0"/>
<protein>
    <submittedName>
        <fullName evidence="7">Zinc finger MIZ-type</fullName>
    </submittedName>
</protein>
<reference evidence="7" key="2">
    <citation type="journal article" date="2023" name="IMA Fungus">
        <title>Comparative genomic study of the Penicillium genus elucidates a diverse pangenome and 15 lateral gene transfer events.</title>
        <authorList>
            <person name="Petersen C."/>
            <person name="Sorensen T."/>
            <person name="Nielsen M.R."/>
            <person name="Sondergaard T.E."/>
            <person name="Sorensen J.L."/>
            <person name="Fitzpatrick D.A."/>
            <person name="Frisvad J.C."/>
            <person name="Nielsen K.L."/>
        </authorList>
    </citation>
    <scope>NUCLEOTIDE SEQUENCE</scope>
    <source>
        <strain evidence="7">IBT 19713</strain>
    </source>
</reference>
<evidence type="ECO:0000256" key="4">
    <source>
        <dbReference type="PROSITE-ProRule" id="PRU00452"/>
    </source>
</evidence>
<feature type="domain" description="SP-RING-type" evidence="6">
    <location>
        <begin position="833"/>
        <end position="923"/>
    </location>
</feature>
<feature type="region of interest" description="Disordered" evidence="5">
    <location>
        <begin position="1"/>
        <end position="130"/>
    </location>
</feature>
<keyword evidence="8" id="KW-1185">Reference proteome</keyword>
<feature type="compositionally biased region" description="Polar residues" evidence="5">
    <location>
        <begin position="45"/>
        <end position="56"/>
    </location>
</feature>
<feature type="compositionally biased region" description="Polar residues" evidence="5">
    <location>
        <begin position="170"/>
        <end position="189"/>
    </location>
</feature>
<dbReference type="Gene3D" id="3.30.40.10">
    <property type="entry name" value="Zinc/RING finger domain, C3HC4 (zinc finger)"/>
    <property type="match status" value="1"/>
</dbReference>
<dbReference type="EMBL" id="JAPQKS010000004">
    <property type="protein sequence ID" value="KAJ5232195.1"/>
    <property type="molecule type" value="Genomic_DNA"/>
</dbReference>
<proteinExistence type="predicted"/>
<evidence type="ECO:0000256" key="2">
    <source>
        <dbReference type="ARBA" id="ARBA00022771"/>
    </source>
</evidence>
<keyword evidence="3" id="KW-0862">Zinc</keyword>
<dbReference type="GO" id="GO:0000785">
    <property type="term" value="C:chromatin"/>
    <property type="evidence" value="ECO:0007669"/>
    <property type="project" value="TreeGrafter"/>
</dbReference>
<feature type="compositionally biased region" description="Polar residues" evidence="5">
    <location>
        <begin position="942"/>
        <end position="955"/>
    </location>
</feature>
<dbReference type="RefSeq" id="XP_058330188.1">
    <property type="nucleotide sequence ID" value="XM_058474448.1"/>
</dbReference>
<dbReference type="Proteomes" id="UP001150941">
    <property type="component" value="Unassembled WGS sequence"/>
</dbReference>
<accession>A0A9W9TMR0</accession>
<dbReference type="InterPro" id="IPR004181">
    <property type="entry name" value="Znf_MIZ"/>
</dbReference>
<reference evidence="7" key="1">
    <citation type="submission" date="2022-11" db="EMBL/GenBank/DDBJ databases">
        <authorList>
            <person name="Petersen C."/>
        </authorList>
    </citation>
    <scope>NUCLEOTIDE SEQUENCE</scope>
    <source>
        <strain evidence="7">IBT 19713</strain>
    </source>
</reference>
<dbReference type="InterPro" id="IPR013083">
    <property type="entry name" value="Znf_RING/FYVE/PHD"/>
</dbReference>
<dbReference type="PANTHER" id="PTHR10782">
    <property type="entry name" value="ZINC FINGER MIZ DOMAIN-CONTAINING PROTEIN"/>
    <property type="match status" value="1"/>
</dbReference>
<feature type="region of interest" description="Disordered" evidence="5">
    <location>
        <begin position="495"/>
        <end position="546"/>
    </location>
</feature>
<gene>
    <name evidence="7" type="ORF">N7468_005151</name>
</gene>
<dbReference type="GO" id="GO:0061665">
    <property type="term" value="F:SUMO ligase activity"/>
    <property type="evidence" value="ECO:0007669"/>
    <property type="project" value="TreeGrafter"/>
</dbReference>
<feature type="region of interest" description="Disordered" evidence="5">
    <location>
        <begin position="942"/>
        <end position="996"/>
    </location>
</feature>
<feature type="compositionally biased region" description="Pro residues" evidence="5">
    <location>
        <begin position="82"/>
        <end position="94"/>
    </location>
</feature>
<organism evidence="7 8">
    <name type="scientific">Penicillium chermesinum</name>
    <dbReference type="NCBI Taxonomy" id="63820"/>
    <lineage>
        <taxon>Eukaryota</taxon>
        <taxon>Fungi</taxon>
        <taxon>Dikarya</taxon>
        <taxon>Ascomycota</taxon>
        <taxon>Pezizomycotina</taxon>
        <taxon>Eurotiomycetes</taxon>
        <taxon>Eurotiomycetidae</taxon>
        <taxon>Eurotiales</taxon>
        <taxon>Aspergillaceae</taxon>
        <taxon>Penicillium</taxon>
    </lineage>
</organism>
<dbReference type="CDD" id="cd16650">
    <property type="entry name" value="SP-RING_PIAS-like"/>
    <property type="match status" value="1"/>
</dbReference>
<keyword evidence="1" id="KW-0479">Metal-binding</keyword>
<dbReference type="PANTHER" id="PTHR10782:SF4">
    <property type="entry name" value="TONALLI, ISOFORM E"/>
    <property type="match status" value="1"/>
</dbReference>
<sequence length="996" mass="110762">MVSPQSSQSRPPRADHIIDSNSTATYFLGGARKDWMSSHPPPQTLPTSSIATTVPGSDQPDVAPASPVTPGQNVQHLDAPVDPTPLPLPLPPKPNSLAIAPPSPNSPESYSSPPVAQAPSNHPTEATVSTTPLRALSTECSAPADTTEALAINASGATVANDPASTFADSAANPSANGTIGTRINTEHSCPSPAKTGRNVPKQQSGPHDATLVSVSNGRTEEIPQPSQVPADGMNPHSHTPELTDIGTSARGAIPPEGQINWKQWKQKCNRLDQQTQDDTLRVNSFLVTPRITLLRDAISFNDSFYLVLHQLYCLRSHDESFFLERFPMFRTEEYRRGMDRMQDLLAPNQKLPPAILLQFVKFPDTLDIMMSQPWYNYQVQEVGKFLSRLDQIAPNFRTHFYEFVSDRGYPPLMSEMALLFKVTPLVILSVIYLSTFRQLYADRYLPELSRLLRHEMTVSQLQSSTERSKKILMIIDAYKKIPIERQLQEHPIASPPSIALPAFDGSGPVQQLKEPKGPNPTTPSDQAPPNYHGPFQNHGPGQIQATTPNLQRVSQENGRNQRVVPSQYVYPSEALGPAPPQAPIAGRGLPQMPPVQPLPFRRPFLPPEAHRAPQTFNGDPMRIGLHQAHLRDPVKKLGQFGVSGAWTELALYQYFDGFKVSPKILDPEKLQHSWKFTIRNDDLLRFPRKEALGYGQPPVFTYQAGCHTLRLRSISLPLSQEEEELAQSWPNRNTAWPSVLYILLNGHEITARRKLYNGKDLPLDLSTYVKQGENDLVIKLLLDKNECQNMRYAFAVEIMKIEQFEKIRSMVQTITADEVRYKIQQRLNPSTDDDDLAVVTDSLTIGLIDPFTAQVFKDPARSINCNHLECFDLDTYIKTRKSESGPGPMMDNWRCPICSSDARPHQLVLDAFLAAIREELRRNNQLETAQAIQYSLDGTWTVKTPSEEPSSGKGSQPLKRKISQITGSPTASPNSRVRTDKSPAASSEIEVIELD</sequence>
<evidence type="ECO:0000256" key="5">
    <source>
        <dbReference type="SAM" id="MobiDB-lite"/>
    </source>
</evidence>
<evidence type="ECO:0000256" key="3">
    <source>
        <dbReference type="ARBA" id="ARBA00022833"/>
    </source>
</evidence>
<dbReference type="OrthoDB" id="27975at2759"/>
<dbReference type="GeneID" id="83201751"/>
<feature type="compositionally biased region" description="Low complexity" evidence="5">
    <location>
        <begin position="1"/>
        <end position="11"/>
    </location>
</feature>